<dbReference type="AlphaFoldDB" id="A0A1M6BFZ5"/>
<dbReference type="InterPro" id="IPR039426">
    <property type="entry name" value="TonB-dep_rcpt-like"/>
</dbReference>
<keyword evidence="10" id="KW-1185">Reference proteome</keyword>
<feature type="chain" id="PRO_5013133192" evidence="8">
    <location>
        <begin position="23"/>
        <end position="793"/>
    </location>
</feature>
<evidence type="ECO:0000256" key="2">
    <source>
        <dbReference type="ARBA" id="ARBA00022448"/>
    </source>
</evidence>
<organism evidence="9 10">
    <name type="scientific">Malonomonas rubra DSM 5091</name>
    <dbReference type="NCBI Taxonomy" id="1122189"/>
    <lineage>
        <taxon>Bacteria</taxon>
        <taxon>Pseudomonadati</taxon>
        <taxon>Thermodesulfobacteriota</taxon>
        <taxon>Desulfuromonadia</taxon>
        <taxon>Desulfuromonadales</taxon>
        <taxon>Geopsychrobacteraceae</taxon>
        <taxon>Malonomonas</taxon>
    </lineage>
</organism>
<dbReference type="Gene3D" id="2.40.170.20">
    <property type="entry name" value="TonB-dependent receptor, beta-barrel domain"/>
    <property type="match status" value="1"/>
</dbReference>
<dbReference type="PROSITE" id="PS52016">
    <property type="entry name" value="TONB_DEPENDENT_REC_3"/>
    <property type="match status" value="1"/>
</dbReference>
<keyword evidence="5 7" id="KW-0472">Membrane</keyword>
<keyword evidence="9" id="KW-0675">Receptor</keyword>
<evidence type="ECO:0000256" key="6">
    <source>
        <dbReference type="ARBA" id="ARBA00023237"/>
    </source>
</evidence>
<evidence type="ECO:0000313" key="9">
    <source>
        <dbReference type="EMBL" id="SHI47642.1"/>
    </source>
</evidence>
<proteinExistence type="inferred from homology"/>
<dbReference type="OrthoDB" id="9766643at2"/>
<keyword evidence="2 7" id="KW-0813">Transport</keyword>
<keyword evidence="8" id="KW-0732">Signal</keyword>
<keyword evidence="4 7" id="KW-0812">Transmembrane</keyword>
<reference evidence="9 10" key="1">
    <citation type="submission" date="2016-11" db="EMBL/GenBank/DDBJ databases">
        <authorList>
            <person name="Jaros S."/>
            <person name="Januszkiewicz K."/>
            <person name="Wedrychowicz H."/>
        </authorList>
    </citation>
    <scope>NUCLEOTIDE SEQUENCE [LARGE SCALE GENOMIC DNA]</scope>
    <source>
        <strain evidence="9 10">DSM 5091</strain>
    </source>
</reference>
<dbReference type="InterPro" id="IPR036942">
    <property type="entry name" value="Beta-barrel_TonB_sf"/>
</dbReference>
<protein>
    <submittedName>
        <fullName evidence="9">Outer membrane receptor proteins, mostly Fe transport</fullName>
    </submittedName>
</protein>
<evidence type="ECO:0000256" key="8">
    <source>
        <dbReference type="SAM" id="SignalP"/>
    </source>
</evidence>
<evidence type="ECO:0000256" key="4">
    <source>
        <dbReference type="ARBA" id="ARBA00022692"/>
    </source>
</evidence>
<evidence type="ECO:0000256" key="3">
    <source>
        <dbReference type="ARBA" id="ARBA00022452"/>
    </source>
</evidence>
<keyword evidence="3 7" id="KW-1134">Transmembrane beta strand</keyword>
<accession>A0A1M6BFZ5</accession>
<dbReference type="STRING" id="1122189.SAMN02745165_00164"/>
<comment type="subcellular location">
    <subcellularLocation>
        <location evidence="1 7">Cell outer membrane</location>
        <topology evidence="1 7">Multi-pass membrane protein</topology>
    </subcellularLocation>
</comment>
<sequence>MTFLNKGYAIAFFSFVCFFSFAQQAICADELATVKLPTLEVSAERIAPTTGTVIIDKEMIENLPSRNGSVNEIIGIAPGIQYGEDYLNSFTGGEVEPPGVSISGSRFYENNYTIDGLSNNNPVDPGNGDYVDSNKLPAHPQIHFLSKELIEEIKVYNSNIPAEFGGFIGGQVDVKTINPSSDFWGSVNYRTTRSSWTEFHISDEDKEDFYHSEDNDYQPKFTKHDGGLIINTPVGPDTSFITAYQQKKSFIPLRQLGQTETQTRKHESFFFKLGHDFSLTNRISATALYSPVEGKYFLNNFKNGDYTLNRDSYSFVINSENYMDSGLLTFAIGYNGQKSERKGGSDRFFWDTSTTSIDWESGFEGSLGPLKTGFDEINANADFEFKNLKFKQTDHKIKLGTEISYSDRYYNRPETYYYYFVDVVAPITCQPDDNACIENEQYLKYRTKYFKGESSSHLFNFATYIQDAIAWKRLEIFPGLRMSYDSIAKKGNLAPRFSAALDVFGNHKTTIYVGKNRYYSGTPHTYELYTSLYYEVEKRSSQNDPWVGTDNYTRQSSDLKTPYSDETSIGIIQKIFGGELKVQYIEKKNKDEITRSKDSDLKTYTLNNNGTSEHENWQVSWHRYWRNHSLELNCTWQETRSNHTDYESTLNDDDLTDTIWYEGKEIGIDEFIRADYNRPFVANLIYSGKLPHGITFTNISKYRGPYTWREYQGYSLPSSIDPTQMVRVYKRAQQKRALTFDWKFSWAVPTSSKQQAILSLDIYNVFNKKSKYGAGIDNYEIGRQFWAGLTYKF</sequence>
<evidence type="ECO:0000256" key="5">
    <source>
        <dbReference type="ARBA" id="ARBA00023136"/>
    </source>
</evidence>
<evidence type="ECO:0000256" key="1">
    <source>
        <dbReference type="ARBA" id="ARBA00004571"/>
    </source>
</evidence>
<dbReference type="RefSeq" id="WP_072904847.1">
    <property type="nucleotide sequence ID" value="NZ_FQZT01000001.1"/>
</dbReference>
<evidence type="ECO:0000256" key="7">
    <source>
        <dbReference type="PROSITE-ProRule" id="PRU01360"/>
    </source>
</evidence>
<dbReference type="Proteomes" id="UP000184171">
    <property type="component" value="Unassembled WGS sequence"/>
</dbReference>
<dbReference type="EMBL" id="FQZT01000001">
    <property type="protein sequence ID" value="SHI47642.1"/>
    <property type="molecule type" value="Genomic_DNA"/>
</dbReference>
<gene>
    <name evidence="9" type="ORF">SAMN02745165_00164</name>
</gene>
<keyword evidence="6 7" id="KW-0998">Cell outer membrane</keyword>
<name>A0A1M6BFZ5_MALRU</name>
<dbReference type="GO" id="GO:0009279">
    <property type="term" value="C:cell outer membrane"/>
    <property type="evidence" value="ECO:0007669"/>
    <property type="project" value="UniProtKB-SubCell"/>
</dbReference>
<evidence type="ECO:0000313" key="10">
    <source>
        <dbReference type="Proteomes" id="UP000184171"/>
    </source>
</evidence>
<dbReference type="SUPFAM" id="SSF56935">
    <property type="entry name" value="Porins"/>
    <property type="match status" value="1"/>
</dbReference>
<comment type="similarity">
    <text evidence="7">Belongs to the TonB-dependent receptor family.</text>
</comment>
<feature type="signal peptide" evidence="8">
    <location>
        <begin position="1"/>
        <end position="22"/>
    </location>
</feature>